<evidence type="ECO:0000256" key="3">
    <source>
        <dbReference type="ARBA" id="ARBA00022833"/>
    </source>
</evidence>
<keyword evidence="1" id="KW-0479">Metal-binding</keyword>
<dbReference type="Pfam" id="PF02892">
    <property type="entry name" value="zf-BED"/>
    <property type="match status" value="1"/>
</dbReference>
<name>A0AAV1ZG09_9ARAC</name>
<dbReference type="InterPro" id="IPR036236">
    <property type="entry name" value="Znf_C2H2_sf"/>
</dbReference>
<evidence type="ECO:0000256" key="1">
    <source>
        <dbReference type="ARBA" id="ARBA00022723"/>
    </source>
</evidence>
<dbReference type="GO" id="GO:0003677">
    <property type="term" value="F:DNA binding"/>
    <property type="evidence" value="ECO:0007669"/>
    <property type="project" value="InterPro"/>
</dbReference>
<dbReference type="EMBL" id="CAXIEN010000050">
    <property type="protein sequence ID" value="CAL1270677.1"/>
    <property type="molecule type" value="Genomic_DNA"/>
</dbReference>
<evidence type="ECO:0000259" key="5">
    <source>
        <dbReference type="PROSITE" id="PS50808"/>
    </source>
</evidence>
<organism evidence="6 7">
    <name type="scientific">Larinioides sclopetarius</name>
    <dbReference type="NCBI Taxonomy" id="280406"/>
    <lineage>
        <taxon>Eukaryota</taxon>
        <taxon>Metazoa</taxon>
        <taxon>Ecdysozoa</taxon>
        <taxon>Arthropoda</taxon>
        <taxon>Chelicerata</taxon>
        <taxon>Arachnida</taxon>
        <taxon>Araneae</taxon>
        <taxon>Araneomorphae</taxon>
        <taxon>Entelegynae</taxon>
        <taxon>Araneoidea</taxon>
        <taxon>Araneidae</taxon>
        <taxon>Larinioides</taxon>
    </lineage>
</organism>
<dbReference type="InterPro" id="IPR003656">
    <property type="entry name" value="Znf_BED"/>
</dbReference>
<comment type="caution">
    <text evidence="6">The sequence shown here is derived from an EMBL/GenBank/DDBJ whole genome shotgun (WGS) entry which is preliminary data.</text>
</comment>
<evidence type="ECO:0000256" key="2">
    <source>
        <dbReference type="ARBA" id="ARBA00022771"/>
    </source>
</evidence>
<proteinExistence type="predicted"/>
<dbReference type="PROSITE" id="PS50808">
    <property type="entry name" value="ZF_BED"/>
    <property type="match status" value="1"/>
</dbReference>
<dbReference type="Proteomes" id="UP001497382">
    <property type="component" value="Unassembled WGS sequence"/>
</dbReference>
<keyword evidence="3" id="KW-0862">Zinc</keyword>
<protein>
    <recommendedName>
        <fullName evidence="5">BED-type domain-containing protein</fullName>
    </recommendedName>
</protein>
<dbReference type="AlphaFoldDB" id="A0AAV1ZG09"/>
<evidence type="ECO:0000256" key="4">
    <source>
        <dbReference type="PROSITE-ProRule" id="PRU00027"/>
    </source>
</evidence>
<keyword evidence="2 4" id="KW-0863">Zinc-finger</keyword>
<reference evidence="6 7" key="1">
    <citation type="submission" date="2024-04" db="EMBL/GenBank/DDBJ databases">
        <authorList>
            <person name="Rising A."/>
            <person name="Reimegard J."/>
            <person name="Sonavane S."/>
            <person name="Akerstrom W."/>
            <person name="Nylinder S."/>
            <person name="Hedman E."/>
            <person name="Kallberg Y."/>
        </authorList>
    </citation>
    <scope>NUCLEOTIDE SEQUENCE [LARGE SCALE GENOMIC DNA]</scope>
</reference>
<evidence type="ECO:0000313" key="7">
    <source>
        <dbReference type="Proteomes" id="UP001497382"/>
    </source>
</evidence>
<dbReference type="SUPFAM" id="SSF57667">
    <property type="entry name" value="beta-beta-alpha zinc fingers"/>
    <property type="match status" value="1"/>
</dbReference>
<evidence type="ECO:0000313" key="6">
    <source>
        <dbReference type="EMBL" id="CAL1270677.1"/>
    </source>
</evidence>
<keyword evidence="7" id="KW-1185">Reference proteome</keyword>
<accession>A0AAV1ZG09</accession>
<dbReference type="SMART" id="SM00614">
    <property type="entry name" value="ZnF_BED"/>
    <property type="match status" value="1"/>
</dbReference>
<sequence>MSGKSESEKERKCKRSACWHFYDKTPGGGFCRICQKEILTQAGGTTNLRNHLRRRHGELWTATMENRLDPSTLSITDRRPASIILSEKLENQSIALNFNMVPEQPVQDNSVDFGFYTNGEGAAPSEEEHSESIAETSSAVHTIQAYRDANGTTFLYLQPASEGEGASQIQNAQLQPVVASSESLIENGEIVSVAVQKDSSLLEGQAVDGGTKTQEEATPRRLVHAPVKNHQGSSLPARAIVRQVNRPSPVKTASSVNSSNNNSYKEDTYDAFGKYIASMLRNLPSKTACKLQGEIVNWILKEQMKNNNS</sequence>
<feature type="domain" description="BED-type" evidence="5">
    <location>
        <begin position="13"/>
        <end position="63"/>
    </location>
</feature>
<dbReference type="GO" id="GO:0008270">
    <property type="term" value="F:zinc ion binding"/>
    <property type="evidence" value="ECO:0007669"/>
    <property type="project" value="UniProtKB-KW"/>
</dbReference>
<gene>
    <name evidence="6" type="ORF">LARSCL_LOCUS5433</name>
</gene>